<name>A0A1M7S366_9ACTN</name>
<dbReference type="RefSeq" id="WP_072912410.1">
    <property type="nucleotide sequence ID" value="NZ_FRDM01000001.1"/>
</dbReference>
<sequence>MEDSALLALWDDCAALPGRSRAHRLAAFGADGDVRERALGHWQAGLATAWRRVGGGPLEAVVDCPACAAELQVTVPADVLPTTGPPAGTTAVEWRGEVVELHLPTARDVDDASGSAQRLLAACTAARPDGSQPTEAVAEALQRADPAALPALELSCPECGCGFEEVVDLAAFVWAVVQHRAHAALAQVATLAAAYGWGEAEILALPPGRRAAYERLVPS</sequence>
<proteinExistence type="predicted"/>
<evidence type="ECO:0000313" key="1">
    <source>
        <dbReference type="EMBL" id="SHN53067.1"/>
    </source>
</evidence>
<organism evidence="1 2">
    <name type="scientific">Geodermatophilus obscurus</name>
    <dbReference type="NCBI Taxonomy" id="1861"/>
    <lineage>
        <taxon>Bacteria</taxon>
        <taxon>Bacillati</taxon>
        <taxon>Actinomycetota</taxon>
        <taxon>Actinomycetes</taxon>
        <taxon>Geodermatophilales</taxon>
        <taxon>Geodermatophilaceae</taxon>
        <taxon>Geodermatophilus</taxon>
    </lineage>
</organism>
<evidence type="ECO:0000313" key="2">
    <source>
        <dbReference type="Proteomes" id="UP000184428"/>
    </source>
</evidence>
<evidence type="ECO:0008006" key="3">
    <source>
        <dbReference type="Google" id="ProtNLM"/>
    </source>
</evidence>
<protein>
    <recommendedName>
        <fullName evidence="3">Phage baseplate protein</fullName>
    </recommendedName>
</protein>
<dbReference type="AlphaFoldDB" id="A0A1M7S366"/>
<dbReference type="Proteomes" id="UP000184428">
    <property type="component" value="Unassembled WGS sequence"/>
</dbReference>
<reference evidence="1 2" key="1">
    <citation type="submission" date="2016-12" db="EMBL/GenBank/DDBJ databases">
        <authorList>
            <person name="Song W.-J."/>
            <person name="Kurnit D.M."/>
        </authorList>
    </citation>
    <scope>NUCLEOTIDE SEQUENCE [LARGE SCALE GENOMIC DNA]</scope>
    <source>
        <strain evidence="1 2">DSM 43162</strain>
    </source>
</reference>
<dbReference type="EMBL" id="FRDM01000001">
    <property type="protein sequence ID" value="SHN53067.1"/>
    <property type="molecule type" value="Genomic_DNA"/>
</dbReference>
<accession>A0A1M7S366</accession>
<gene>
    <name evidence="1" type="ORF">SAMN05660350_00456</name>
</gene>